<dbReference type="Proteomes" id="UP000276133">
    <property type="component" value="Unassembled WGS sequence"/>
</dbReference>
<proteinExistence type="predicted"/>
<name>A0A3M7RUS7_BRAPC</name>
<evidence type="ECO:0000313" key="1">
    <source>
        <dbReference type="EMBL" id="RNA27331.1"/>
    </source>
</evidence>
<sequence length="83" mass="9842">MEAQVIQTLFRLDINNSTEYLLDKGHLFSWKQIESDENNKLPHIYLSNDKLFVLLLQPSFLNKVEKSVLKSKLWSKNKYSRSK</sequence>
<comment type="caution">
    <text evidence="1">The sequence shown here is derived from an EMBL/GenBank/DDBJ whole genome shotgun (WGS) entry which is preliminary data.</text>
</comment>
<protein>
    <submittedName>
        <fullName evidence="1">Uncharacterized protein</fullName>
    </submittedName>
</protein>
<evidence type="ECO:0000313" key="2">
    <source>
        <dbReference type="Proteomes" id="UP000276133"/>
    </source>
</evidence>
<reference evidence="1 2" key="1">
    <citation type="journal article" date="2018" name="Sci. Rep.">
        <title>Genomic signatures of local adaptation to the degree of environmental predictability in rotifers.</title>
        <authorList>
            <person name="Franch-Gras L."/>
            <person name="Hahn C."/>
            <person name="Garcia-Roger E.M."/>
            <person name="Carmona M.J."/>
            <person name="Serra M."/>
            <person name="Gomez A."/>
        </authorList>
    </citation>
    <scope>NUCLEOTIDE SEQUENCE [LARGE SCALE GENOMIC DNA]</scope>
    <source>
        <strain evidence="1">HYR1</strain>
    </source>
</reference>
<keyword evidence="2" id="KW-1185">Reference proteome</keyword>
<gene>
    <name evidence="1" type="ORF">BpHYR1_034323</name>
</gene>
<organism evidence="1 2">
    <name type="scientific">Brachionus plicatilis</name>
    <name type="common">Marine rotifer</name>
    <name type="synonym">Brachionus muelleri</name>
    <dbReference type="NCBI Taxonomy" id="10195"/>
    <lineage>
        <taxon>Eukaryota</taxon>
        <taxon>Metazoa</taxon>
        <taxon>Spiralia</taxon>
        <taxon>Gnathifera</taxon>
        <taxon>Rotifera</taxon>
        <taxon>Eurotatoria</taxon>
        <taxon>Monogononta</taxon>
        <taxon>Pseudotrocha</taxon>
        <taxon>Ploima</taxon>
        <taxon>Brachionidae</taxon>
        <taxon>Brachionus</taxon>
    </lineage>
</organism>
<dbReference type="EMBL" id="REGN01002563">
    <property type="protein sequence ID" value="RNA27331.1"/>
    <property type="molecule type" value="Genomic_DNA"/>
</dbReference>
<dbReference type="AlphaFoldDB" id="A0A3M7RUS7"/>
<accession>A0A3M7RUS7</accession>